<reference evidence="2" key="1">
    <citation type="journal article" date="2014" name="Int. J. Syst. Evol. Microbiol.">
        <title>Complete genome of a new Firmicutes species belonging to the dominant human colonic microbiota ('Ruminococcus bicirculans') reveals two chromosomes and a selective capacity to utilize plant glucans.</title>
        <authorList>
            <consortium name="NISC Comparative Sequencing Program"/>
            <person name="Wegmann U."/>
            <person name="Louis P."/>
            <person name="Goesmann A."/>
            <person name="Henrissat B."/>
            <person name="Duncan S.H."/>
            <person name="Flint H.J."/>
        </authorList>
    </citation>
    <scope>NUCLEOTIDE SEQUENCE</scope>
    <source>
        <strain evidence="2">CGMCC 1.11013</strain>
    </source>
</reference>
<organism evidence="3 4">
    <name type="scientific">Caballeronia grimmiae</name>
    <dbReference type="NCBI Taxonomy" id="1071679"/>
    <lineage>
        <taxon>Bacteria</taxon>
        <taxon>Pseudomonadati</taxon>
        <taxon>Pseudomonadota</taxon>
        <taxon>Betaproteobacteria</taxon>
        <taxon>Burkholderiales</taxon>
        <taxon>Burkholderiaceae</taxon>
        <taxon>Caballeronia</taxon>
    </lineage>
</organism>
<evidence type="ECO:0000313" key="3">
    <source>
        <dbReference type="EMBL" id="KDR29756.1"/>
    </source>
</evidence>
<reference evidence="2" key="4">
    <citation type="submission" date="2024-05" db="EMBL/GenBank/DDBJ databases">
        <authorList>
            <person name="Sun Q."/>
            <person name="Zhou Y."/>
        </authorList>
    </citation>
    <scope>NUCLEOTIDE SEQUENCE</scope>
    <source>
        <strain evidence="2">CGMCC 1.11013</strain>
    </source>
</reference>
<evidence type="ECO:0000313" key="5">
    <source>
        <dbReference type="Proteomes" id="UP000597138"/>
    </source>
</evidence>
<evidence type="ECO:0000313" key="2">
    <source>
        <dbReference type="EMBL" id="GGD66174.1"/>
    </source>
</evidence>
<dbReference type="Pfam" id="PF03168">
    <property type="entry name" value="LEA_2"/>
    <property type="match status" value="1"/>
</dbReference>
<proteinExistence type="predicted"/>
<dbReference type="GO" id="GO:0009269">
    <property type="term" value="P:response to desiccation"/>
    <property type="evidence" value="ECO:0007669"/>
    <property type="project" value="InterPro"/>
</dbReference>
<reference evidence="5" key="3">
    <citation type="journal article" date="2019" name="Int. J. Syst. Evol. Microbiol.">
        <title>The Global Catalogue of Microorganisms (GCM) 10K type strain sequencing project: providing services to taxonomists for standard genome sequencing and annotation.</title>
        <authorList>
            <consortium name="The Broad Institute Genomics Platform"/>
            <consortium name="The Broad Institute Genome Sequencing Center for Infectious Disease"/>
            <person name="Wu L."/>
            <person name="Ma J."/>
        </authorList>
    </citation>
    <scope>NUCLEOTIDE SEQUENCE [LARGE SCALE GENOMIC DNA]</scope>
    <source>
        <strain evidence="5">CGMCC 1.11013</strain>
    </source>
</reference>
<dbReference type="Proteomes" id="UP000027439">
    <property type="component" value="Unassembled WGS sequence"/>
</dbReference>
<feature type="domain" description="Water stress and hypersensitive response" evidence="1">
    <location>
        <begin position="37"/>
        <end position="157"/>
    </location>
</feature>
<dbReference type="eggNOG" id="COG5608">
    <property type="taxonomic scope" value="Bacteria"/>
</dbReference>
<dbReference type="Gene3D" id="2.60.40.1820">
    <property type="match status" value="1"/>
</dbReference>
<dbReference type="SUPFAM" id="SSF117070">
    <property type="entry name" value="LEA14-like"/>
    <property type="match status" value="1"/>
</dbReference>
<evidence type="ECO:0000313" key="4">
    <source>
        <dbReference type="Proteomes" id="UP000027439"/>
    </source>
</evidence>
<dbReference type="AlphaFoldDB" id="A0A069NXL1"/>
<sequence>MQSNHAVRNGLIALFVFFAMLALGGCAGFMNRDPLRVNVAGIEPLEGQGLEMRFAVKLRVQNPNDAPIDFDGVALDLDLNGRPFASGVSPQRGTVPRFGEAVLSVPVTVSAWSVARQALGFASGDASTKVAYEARGRLAGGAFGGARFSDKGAIDFPTGGGALGY</sequence>
<dbReference type="RefSeq" id="WP_035968350.1">
    <property type="nucleotide sequence ID" value="NZ_BMEG01000002.1"/>
</dbReference>
<gene>
    <name evidence="3" type="ORF">BG57_15505</name>
    <name evidence="2" type="ORF">GCM10010985_20450</name>
</gene>
<dbReference type="InterPro" id="IPR013990">
    <property type="entry name" value="WHy-dom"/>
</dbReference>
<dbReference type="EMBL" id="JFHE01000029">
    <property type="protein sequence ID" value="KDR29756.1"/>
    <property type="molecule type" value="Genomic_DNA"/>
</dbReference>
<dbReference type="Proteomes" id="UP000597138">
    <property type="component" value="Unassembled WGS sequence"/>
</dbReference>
<dbReference type="STRING" id="1071679.BG57_15505"/>
<dbReference type="EMBL" id="BMEG01000002">
    <property type="protein sequence ID" value="GGD66174.1"/>
    <property type="molecule type" value="Genomic_DNA"/>
</dbReference>
<name>A0A069NXL1_9BURK</name>
<evidence type="ECO:0000259" key="1">
    <source>
        <dbReference type="SMART" id="SM00769"/>
    </source>
</evidence>
<reference evidence="3 4" key="2">
    <citation type="submission" date="2014-03" db="EMBL/GenBank/DDBJ databases">
        <title>Draft Genome Sequences of Four Burkholderia Strains.</title>
        <authorList>
            <person name="Liu X.Y."/>
            <person name="Li C.X."/>
            <person name="Xu J.H."/>
        </authorList>
    </citation>
    <scope>NUCLEOTIDE SEQUENCE [LARGE SCALE GENOMIC DNA]</scope>
    <source>
        <strain evidence="3 4">R27</strain>
    </source>
</reference>
<comment type="caution">
    <text evidence="3">The sequence shown here is derived from an EMBL/GenBank/DDBJ whole genome shotgun (WGS) entry which is preliminary data.</text>
</comment>
<dbReference type="OrthoDB" id="5421820at2"/>
<dbReference type="SMART" id="SM00769">
    <property type="entry name" value="WHy"/>
    <property type="match status" value="1"/>
</dbReference>
<keyword evidence="5" id="KW-1185">Reference proteome</keyword>
<dbReference type="InterPro" id="IPR004864">
    <property type="entry name" value="LEA_2"/>
</dbReference>
<accession>A0A069NXL1</accession>
<protein>
    <submittedName>
        <fullName evidence="3">Water stress/hypersensitive response domain-containing protein</fullName>
    </submittedName>
</protein>